<protein>
    <recommendedName>
        <fullName evidence="1">BTB domain-containing protein</fullName>
    </recommendedName>
</protein>
<dbReference type="InterPro" id="IPR000210">
    <property type="entry name" value="BTB/POZ_dom"/>
</dbReference>
<evidence type="ECO:0000313" key="4">
    <source>
        <dbReference type="Proteomes" id="UP000022910"/>
    </source>
</evidence>
<dbReference type="EMBL" id="JEMT01012465">
    <property type="protein sequence ID" value="EXX75304.1"/>
    <property type="molecule type" value="Genomic_DNA"/>
</dbReference>
<evidence type="ECO:0000259" key="1">
    <source>
        <dbReference type="PROSITE" id="PS50097"/>
    </source>
</evidence>
<dbReference type="InterPro" id="IPR011333">
    <property type="entry name" value="SKP1/BTB/POZ_sf"/>
</dbReference>
<dbReference type="OrthoDB" id="2306153at2759"/>
<keyword evidence="4" id="KW-1185">Reference proteome</keyword>
<dbReference type="Pfam" id="PF00651">
    <property type="entry name" value="BTB"/>
    <property type="match status" value="1"/>
</dbReference>
<dbReference type="Proteomes" id="UP000022910">
    <property type="component" value="Unassembled WGS sequence"/>
</dbReference>
<dbReference type="PROSITE" id="PS50097">
    <property type="entry name" value="BTB"/>
    <property type="match status" value="1"/>
</dbReference>
<gene>
    <name evidence="3" type="ORF">RirG_008800</name>
    <name evidence="2" type="ORF">RirG_043010</name>
</gene>
<dbReference type="STRING" id="1432141.A0A015L6K5"/>
<name>A0A015L6K5_RHIIW</name>
<comment type="caution">
    <text evidence="2">The sequence shown here is derived from an EMBL/GenBank/DDBJ whole genome shotgun (WGS) entry which is preliminary data.</text>
</comment>
<dbReference type="SMR" id="A0A015L6K5"/>
<accession>A0A015L6K5</accession>
<dbReference type="HOGENOM" id="CLU_124030_0_0_1"/>
<sequence length="157" mass="18154">MSTVTADQLYQTNLPILPSSKSSLTEYVPPSYIEAKLHEMGSTYFQDKNTAYAELRIEGIDKSFWIHKEYLELQSIYFNKILGQVGEGDMIIVSLPSPSTFEPILEYLYTGDGDKLYDFLNSDNCYEFWKNIDFLGLENKIRAIIFAFIQNEINNDF</sequence>
<evidence type="ECO:0000313" key="2">
    <source>
        <dbReference type="EMBL" id="EXX75304.1"/>
    </source>
</evidence>
<dbReference type="EMBL" id="JEMT01005626">
    <property type="protein sequence ID" value="EXX79105.1"/>
    <property type="molecule type" value="Genomic_DNA"/>
</dbReference>
<dbReference type="Gene3D" id="3.30.710.10">
    <property type="entry name" value="Potassium Channel Kv1.1, Chain A"/>
    <property type="match status" value="1"/>
</dbReference>
<organism evidence="2 4">
    <name type="scientific">Rhizophagus irregularis (strain DAOM 197198w)</name>
    <name type="common">Glomus intraradices</name>
    <dbReference type="NCBI Taxonomy" id="1432141"/>
    <lineage>
        <taxon>Eukaryota</taxon>
        <taxon>Fungi</taxon>
        <taxon>Fungi incertae sedis</taxon>
        <taxon>Mucoromycota</taxon>
        <taxon>Glomeromycotina</taxon>
        <taxon>Glomeromycetes</taxon>
        <taxon>Glomerales</taxon>
        <taxon>Glomeraceae</taxon>
        <taxon>Rhizophagus</taxon>
    </lineage>
</organism>
<proteinExistence type="predicted"/>
<evidence type="ECO:0000313" key="3">
    <source>
        <dbReference type="EMBL" id="EXX79105.1"/>
    </source>
</evidence>
<dbReference type="SUPFAM" id="SSF54695">
    <property type="entry name" value="POZ domain"/>
    <property type="match status" value="1"/>
</dbReference>
<feature type="domain" description="BTB" evidence="1">
    <location>
        <begin position="51"/>
        <end position="112"/>
    </location>
</feature>
<reference evidence="2 4" key="1">
    <citation type="submission" date="2014-02" db="EMBL/GenBank/DDBJ databases">
        <title>Single nucleus genome sequencing reveals high similarity among nuclei of an endomycorrhizal fungus.</title>
        <authorList>
            <person name="Lin K."/>
            <person name="Geurts R."/>
            <person name="Zhang Z."/>
            <person name="Limpens E."/>
            <person name="Saunders D.G."/>
            <person name="Mu D."/>
            <person name="Pang E."/>
            <person name="Cao H."/>
            <person name="Cha H."/>
            <person name="Lin T."/>
            <person name="Zhou Q."/>
            <person name="Shang Y."/>
            <person name="Li Y."/>
            <person name="Ivanov S."/>
            <person name="Sharma T."/>
            <person name="Velzen R.V."/>
            <person name="Ruijter N.D."/>
            <person name="Aanen D.K."/>
            <person name="Win J."/>
            <person name="Kamoun S."/>
            <person name="Bisseling T."/>
            <person name="Huang S."/>
        </authorList>
    </citation>
    <scope>NUCLEOTIDE SEQUENCE [LARGE SCALE GENOMIC DNA]</scope>
    <source>
        <strain evidence="2">DAOM 197198w</strain>
        <strain evidence="4">DAOM197198w</strain>
    </source>
</reference>
<dbReference type="AlphaFoldDB" id="A0A015L6K5"/>